<protein>
    <submittedName>
        <fullName evidence="1">Uncharacterized protein</fullName>
    </submittedName>
</protein>
<sequence length="106" mass="11968">MILTGRVESAQVGMFGDSIDLVVVDREVLTPRGERPQYHVKLIGGWPGLEELRALQREVKAGRKSQEELLQMAQRLQVPEQDQLMSLVVVDKRAKGFLQLVAMVTR</sequence>
<dbReference type="Proteomes" id="UP000334820">
    <property type="component" value="Unassembled WGS sequence"/>
</dbReference>
<keyword evidence="2" id="KW-1185">Reference proteome</keyword>
<evidence type="ECO:0000313" key="2">
    <source>
        <dbReference type="Proteomes" id="UP000334820"/>
    </source>
</evidence>
<accession>A0A5J4K5G6</accession>
<dbReference type="AlphaFoldDB" id="A0A5J4K5G6"/>
<gene>
    <name evidence="1" type="ORF">KTAU_13800</name>
</gene>
<evidence type="ECO:0000313" key="1">
    <source>
        <dbReference type="EMBL" id="GER82743.1"/>
    </source>
</evidence>
<organism evidence="1 2">
    <name type="scientific">Thermogemmatispora aurantia</name>
    <dbReference type="NCBI Taxonomy" id="2045279"/>
    <lineage>
        <taxon>Bacteria</taxon>
        <taxon>Bacillati</taxon>
        <taxon>Chloroflexota</taxon>
        <taxon>Ktedonobacteria</taxon>
        <taxon>Thermogemmatisporales</taxon>
        <taxon>Thermogemmatisporaceae</taxon>
        <taxon>Thermogemmatispora</taxon>
    </lineage>
</organism>
<name>A0A5J4K5G6_9CHLR</name>
<comment type="caution">
    <text evidence="1">The sequence shown here is derived from an EMBL/GenBank/DDBJ whole genome shotgun (WGS) entry which is preliminary data.</text>
</comment>
<reference evidence="1 2" key="1">
    <citation type="journal article" date="2019" name="Int. J. Syst. Evol. Microbiol.">
        <title>Thermogemmatispora aurantia sp. nov. and Thermogemmatispora argillosa sp. nov., within the class Ktedonobacteria, and emended description of the genus Thermogemmatispora.</title>
        <authorList>
            <person name="Zheng Y."/>
            <person name="Wang C.M."/>
            <person name="Sakai Y."/>
            <person name="Abe K."/>
            <person name="Yokota A."/>
            <person name="Yabe S."/>
        </authorList>
    </citation>
    <scope>NUCLEOTIDE SEQUENCE [LARGE SCALE GENOMIC DNA]</scope>
    <source>
        <strain evidence="1 2">A1-2</strain>
    </source>
</reference>
<proteinExistence type="predicted"/>
<dbReference type="EMBL" id="BKZV01000001">
    <property type="protein sequence ID" value="GER82743.1"/>
    <property type="molecule type" value="Genomic_DNA"/>
</dbReference>
<dbReference type="RefSeq" id="WP_151727539.1">
    <property type="nucleotide sequence ID" value="NZ_BKZV01000001.1"/>
</dbReference>